<evidence type="ECO:0000256" key="1">
    <source>
        <dbReference type="ARBA" id="ARBA00022448"/>
    </source>
</evidence>
<keyword evidence="2" id="KW-0547">Nucleotide-binding</keyword>
<comment type="caution">
    <text evidence="5">The sequence shown here is derived from an EMBL/GenBank/DDBJ whole genome shotgun (WGS) entry which is preliminary data.</text>
</comment>
<dbReference type="Gene3D" id="3.40.50.300">
    <property type="entry name" value="P-loop containing nucleotide triphosphate hydrolases"/>
    <property type="match status" value="1"/>
</dbReference>
<evidence type="ECO:0000313" key="5">
    <source>
        <dbReference type="EMBL" id="MCP2330867.1"/>
    </source>
</evidence>
<sequence length="247" mass="26431">MEPEVTEDVPLWGSRLRKVYGKGENRVPALRGVTVSFPRASFTAVMGPSGSGKSTLLRCLAGLERPTEGEVVLAGTTISVLGEPDITRLRRDRVGFVFQSYNLLPALTVRQNVELPMRLAGRRPLRADVELVLDQVGLADRATARPAQLSGGQQQRVAVARALVSEPSVLFADEPTGALDTNSSRDVMALLRDAADRHSRTVVMVTHDPVSAAWADRVVFLSDGEVHGELVAPSAAAVAEQMTTLGG</sequence>
<dbReference type="InterPro" id="IPR003439">
    <property type="entry name" value="ABC_transporter-like_ATP-bd"/>
</dbReference>
<evidence type="ECO:0000259" key="4">
    <source>
        <dbReference type="PROSITE" id="PS50893"/>
    </source>
</evidence>
<dbReference type="CDD" id="cd03255">
    <property type="entry name" value="ABC_MJ0796_LolCDE_FtsE"/>
    <property type="match status" value="1"/>
</dbReference>
<dbReference type="SMART" id="SM00382">
    <property type="entry name" value="AAA"/>
    <property type="match status" value="1"/>
</dbReference>
<dbReference type="PROSITE" id="PS00211">
    <property type="entry name" value="ABC_TRANSPORTER_1"/>
    <property type="match status" value="1"/>
</dbReference>
<dbReference type="EMBL" id="AUBJ02000001">
    <property type="protein sequence ID" value="MCP2330867.1"/>
    <property type="molecule type" value="Genomic_DNA"/>
</dbReference>
<accession>A0ABT1JEE1</accession>
<evidence type="ECO:0000256" key="2">
    <source>
        <dbReference type="ARBA" id="ARBA00022741"/>
    </source>
</evidence>
<dbReference type="GO" id="GO:0005524">
    <property type="term" value="F:ATP binding"/>
    <property type="evidence" value="ECO:0007669"/>
    <property type="project" value="UniProtKB-KW"/>
</dbReference>
<dbReference type="InterPro" id="IPR017871">
    <property type="entry name" value="ABC_transporter-like_CS"/>
</dbReference>
<dbReference type="InterPro" id="IPR015854">
    <property type="entry name" value="ABC_transpr_LolD-like"/>
</dbReference>
<organism evidence="5 6">
    <name type="scientific">Actinoalloteichus caeruleus DSM 43889</name>
    <dbReference type="NCBI Taxonomy" id="1120930"/>
    <lineage>
        <taxon>Bacteria</taxon>
        <taxon>Bacillati</taxon>
        <taxon>Actinomycetota</taxon>
        <taxon>Actinomycetes</taxon>
        <taxon>Pseudonocardiales</taxon>
        <taxon>Pseudonocardiaceae</taxon>
        <taxon>Actinoalloteichus</taxon>
        <taxon>Actinoalloteichus cyanogriseus</taxon>
    </lineage>
</organism>
<dbReference type="Proteomes" id="UP000791080">
    <property type="component" value="Unassembled WGS sequence"/>
</dbReference>
<dbReference type="Pfam" id="PF00005">
    <property type="entry name" value="ABC_tran"/>
    <property type="match status" value="1"/>
</dbReference>
<feature type="domain" description="ABC transporter" evidence="4">
    <location>
        <begin position="14"/>
        <end position="243"/>
    </location>
</feature>
<dbReference type="InterPro" id="IPR027417">
    <property type="entry name" value="P-loop_NTPase"/>
</dbReference>
<dbReference type="RefSeq" id="WP_030107101.1">
    <property type="nucleotide sequence ID" value="NZ_AUBJ02000001.1"/>
</dbReference>
<name>A0ABT1JEE1_ACTCY</name>
<keyword evidence="6" id="KW-1185">Reference proteome</keyword>
<keyword evidence="1" id="KW-0813">Transport</keyword>
<protein>
    <submittedName>
        <fullName evidence="5">ABC transport system ATP-binding protein</fullName>
    </submittedName>
</protein>
<gene>
    <name evidence="5" type="ORF">G443_001137</name>
</gene>
<dbReference type="PROSITE" id="PS50893">
    <property type="entry name" value="ABC_TRANSPORTER_2"/>
    <property type="match status" value="1"/>
</dbReference>
<evidence type="ECO:0000256" key="3">
    <source>
        <dbReference type="ARBA" id="ARBA00022840"/>
    </source>
</evidence>
<dbReference type="InterPro" id="IPR017911">
    <property type="entry name" value="MacB-like_ATP-bd"/>
</dbReference>
<evidence type="ECO:0000313" key="6">
    <source>
        <dbReference type="Proteomes" id="UP000791080"/>
    </source>
</evidence>
<dbReference type="PANTHER" id="PTHR24220">
    <property type="entry name" value="IMPORT ATP-BINDING PROTEIN"/>
    <property type="match status" value="1"/>
</dbReference>
<dbReference type="InterPro" id="IPR003593">
    <property type="entry name" value="AAA+_ATPase"/>
</dbReference>
<proteinExistence type="predicted"/>
<dbReference type="PANTHER" id="PTHR24220:SF685">
    <property type="entry name" value="ABC TRANSPORTER RELATED"/>
    <property type="match status" value="1"/>
</dbReference>
<keyword evidence="3 5" id="KW-0067">ATP-binding</keyword>
<dbReference type="SUPFAM" id="SSF52540">
    <property type="entry name" value="P-loop containing nucleoside triphosphate hydrolases"/>
    <property type="match status" value="1"/>
</dbReference>
<reference evidence="5 6" key="1">
    <citation type="submission" date="2022-06" db="EMBL/GenBank/DDBJ databases">
        <title>Genomic Encyclopedia of Type Strains, Phase I: the one thousand microbial genomes (KMG-I) project.</title>
        <authorList>
            <person name="Kyrpides N."/>
        </authorList>
    </citation>
    <scope>NUCLEOTIDE SEQUENCE [LARGE SCALE GENOMIC DNA]</scope>
    <source>
        <strain evidence="5 6">DSM 43889</strain>
    </source>
</reference>